<evidence type="ECO:0000256" key="8">
    <source>
        <dbReference type="ARBA" id="ARBA00022898"/>
    </source>
</evidence>
<organism evidence="13 14">
    <name type="scientific">Zygosaccharomyces rouxii</name>
    <dbReference type="NCBI Taxonomy" id="4956"/>
    <lineage>
        <taxon>Eukaryota</taxon>
        <taxon>Fungi</taxon>
        <taxon>Dikarya</taxon>
        <taxon>Ascomycota</taxon>
        <taxon>Saccharomycotina</taxon>
        <taxon>Saccharomycetes</taxon>
        <taxon>Saccharomycetales</taxon>
        <taxon>Saccharomycetaceae</taxon>
        <taxon>Zygosaccharomyces</taxon>
    </lineage>
</organism>
<dbReference type="NCBIfam" id="TIGR00699">
    <property type="entry name" value="GABAtrns_euk"/>
    <property type="match status" value="1"/>
</dbReference>
<evidence type="ECO:0000256" key="2">
    <source>
        <dbReference type="ARBA" id="ARBA00008954"/>
    </source>
</evidence>
<evidence type="ECO:0000313" key="13">
    <source>
        <dbReference type="EMBL" id="GAV46926.1"/>
    </source>
</evidence>
<dbReference type="Gene3D" id="3.40.640.10">
    <property type="entry name" value="Type I PLP-dependent aspartate aminotransferase-like (Major domain)"/>
    <property type="match status" value="1"/>
</dbReference>
<dbReference type="PROSITE" id="PS00600">
    <property type="entry name" value="AA_TRANSFER_CLASS_3"/>
    <property type="match status" value="1"/>
</dbReference>
<evidence type="ECO:0000256" key="7">
    <source>
        <dbReference type="ARBA" id="ARBA00022679"/>
    </source>
</evidence>
<evidence type="ECO:0000256" key="10">
    <source>
        <dbReference type="ARBA" id="ARBA00031787"/>
    </source>
</evidence>
<dbReference type="AlphaFoldDB" id="A0A1Q2ZTR7"/>
<accession>A0A1Q2ZTR7</accession>
<dbReference type="PIRSF" id="PIRSF000521">
    <property type="entry name" value="Transaminase_4ab_Lys_Orn"/>
    <property type="match status" value="1"/>
</dbReference>
<evidence type="ECO:0000256" key="12">
    <source>
        <dbReference type="RuleBase" id="RU003560"/>
    </source>
</evidence>
<comment type="cofactor">
    <cofactor evidence="1">
        <name>pyridoxal 5'-phosphate</name>
        <dbReference type="ChEBI" id="CHEBI:597326"/>
    </cofactor>
</comment>
<proteinExistence type="inferred from homology"/>
<comment type="subunit">
    <text evidence="3">Homodimer and homotetramer.</text>
</comment>
<dbReference type="GO" id="GO:0005739">
    <property type="term" value="C:mitochondrion"/>
    <property type="evidence" value="ECO:0007669"/>
    <property type="project" value="TreeGrafter"/>
</dbReference>
<dbReference type="CDD" id="cd00610">
    <property type="entry name" value="OAT_like"/>
    <property type="match status" value="1"/>
</dbReference>
<dbReference type="InterPro" id="IPR015424">
    <property type="entry name" value="PyrdxlP-dep_Trfase"/>
</dbReference>
<name>A0A1Q2ZTR7_ZYGRO</name>
<evidence type="ECO:0000256" key="11">
    <source>
        <dbReference type="ARBA" id="ARBA00048021"/>
    </source>
</evidence>
<dbReference type="GO" id="GO:0009450">
    <property type="term" value="P:gamma-aminobutyric acid catabolic process"/>
    <property type="evidence" value="ECO:0007669"/>
    <property type="project" value="TreeGrafter"/>
</dbReference>
<comment type="catalytic activity">
    <reaction evidence="11">
        <text>4-aminobutanoate + 2-oxoglutarate = succinate semialdehyde + L-glutamate</text>
        <dbReference type="Rhea" id="RHEA:23352"/>
        <dbReference type="ChEBI" id="CHEBI:16810"/>
        <dbReference type="ChEBI" id="CHEBI:29985"/>
        <dbReference type="ChEBI" id="CHEBI:57706"/>
        <dbReference type="ChEBI" id="CHEBI:59888"/>
        <dbReference type="EC" id="2.6.1.19"/>
    </reaction>
</comment>
<dbReference type="OrthoDB" id="10260828at2759"/>
<evidence type="ECO:0000256" key="5">
    <source>
        <dbReference type="ARBA" id="ARBA00018543"/>
    </source>
</evidence>
<dbReference type="GO" id="GO:0030170">
    <property type="term" value="F:pyridoxal phosphate binding"/>
    <property type="evidence" value="ECO:0007669"/>
    <property type="project" value="InterPro"/>
</dbReference>
<evidence type="ECO:0000256" key="9">
    <source>
        <dbReference type="ARBA" id="ARBA00030204"/>
    </source>
</evidence>
<dbReference type="InterPro" id="IPR049704">
    <property type="entry name" value="Aminotrans_3_PPA_site"/>
</dbReference>
<comment type="similarity">
    <text evidence="2 12">Belongs to the class-III pyridoxal-phosphate-dependent aminotransferase family.</text>
</comment>
<dbReference type="Proteomes" id="UP000187013">
    <property type="component" value="Unassembled WGS sequence"/>
</dbReference>
<reference evidence="13 14" key="1">
    <citation type="submission" date="2016-08" db="EMBL/GenBank/DDBJ databases">
        <title>Draft genome sequence of allopolyploid Zygosaccharomyces rouxii.</title>
        <authorList>
            <person name="Watanabe J."/>
            <person name="Uehara K."/>
            <person name="Mogi Y."/>
            <person name="Tsukioka Y."/>
        </authorList>
    </citation>
    <scope>NUCLEOTIDE SEQUENCE [LARGE SCALE GENOMIC DNA]</scope>
    <source>
        <strain evidence="13 14">NBRC 110957</strain>
    </source>
</reference>
<dbReference type="InterPro" id="IPR015422">
    <property type="entry name" value="PyrdxlP-dep_Trfase_small"/>
</dbReference>
<dbReference type="EC" id="2.6.1.19" evidence="4"/>
<sequence length="514" mass="57741">MLRVRQAATKTKGMAPRYLNGADSTARRTLLVPTRNFQTSTIRMSVTSKYYPNEPTKPLVKTESIPGPISKKEIAELDKVFDARPAYFVADYEKSLGNYIADVDGNLYLDLYAQIASIALGYNNPALIKAAQSQEMIRALVDRPALANFPSKDLTNSLSKLLKFAPKGQDHVWPALSGADANELAFKAAFMFRQSHERGYDTEFSKEENDSVMDNQAPGSPQLSVLSFRRAFHGRLFASGSSTNSKPLHKLDFPAFDWPHAEYPTYKFPLEENEAANRAEDDRCLKQVEDLIVTWKNPVAALIVEPIQSEGGDNHASKYFLQSLRDITLKHNVVYIIDEVQTGVGATGKFWCHEYADIQPPVDLVTFSKKFQSAGYFFHDPKFIPNKPYRQFNTWCGEPARLLIAGAIGDEIVNKGLLEQVQRVGKYLFGKLEQLQKQYPDKLQNLRGKDRGTFIAWDLPTGEQRDLLLKKLKINGCNVGGCSTSSVRLRPSLTFEEKHADIFVDALTKSIKEL</sequence>
<dbReference type="PANTHER" id="PTHR43206:SF1">
    <property type="entry name" value="4-AMINOBUTYRATE AMINOTRANSFERASE, MITOCHONDRIAL"/>
    <property type="match status" value="1"/>
</dbReference>
<evidence type="ECO:0000256" key="1">
    <source>
        <dbReference type="ARBA" id="ARBA00001933"/>
    </source>
</evidence>
<dbReference type="Pfam" id="PF00202">
    <property type="entry name" value="Aminotran_3"/>
    <property type="match status" value="1"/>
</dbReference>
<dbReference type="EMBL" id="BDGX01000001">
    <property type="protein sequence ID" value="GAV46926.1"/>
    <property type="molecule type" value="Genomic_DNA"/>
</dbReference>
<dbReference type="InterPro" id="IPR015421">
    <property type="entry name" value="PyrdxlP-dep_Trfase_major"/>
</dbReference>
<dbReference type="GO" id="GO:0034386">
    <property type="term" value="F:4-aminobutyrate:2-oxoglutarate transaminase activity"/>
    <property type="evidence" value="ECO:0007669"/>
    <property type="project" value="UniProtKB-EC"/>
</dbReference>
<dbReference type="InterPro" id="IPR004631">
    <property type="entry name" value="4NH2But_aminotransferase_euk"/>
</dbReference>
<evidence type="ECO:0000256" key="4">
    <source>
        <dbReference type="ARBA" id="ARBA00012912"/>
    </source>
</evidence>
<dbReference type="InterPro" id="IPR005814">
    <property type="entry name" value="Aminotrans_3"/>
</dbReference>
<keyword evidence="7" id="KW-0808">Transferase</keyword>
<evidence type="ECO:0000256" key="6">
    <source>
        <dbReference type="ARBA" id="ARBA00022576"/>
    </source>
</evidence>
<dbReference type="PANTHER" id="PTHR43206">
    <property type="entry name" value="AMINOTRANSFERASE"/>
    <property type="match status" value="1"/>
</dbReference>
<dbReference type="SUPFAM" id="SSF53383">
    <property type="entry name" value="PLP-dependent transferases"/>
    <property type="match status" value="1"/>
</dbReference>
<evidence type="ECO:0000256" key="3">
    <source>
        <dbReference type="ARBA" id="ARBA00011839"/>
    </source>
</evidence>
<dbReference type="eggNOG" id="KOG1405">
    <property type="taxonomic scope" value="Eukaryota"/>
</dbReference>
<protein>
    <recommendedName>
        <fullName evidence="5">4-aminobutyrate aminotransferase</fullName>
        <ecNumber evidence="4">2.6.1.19</ecNumber>
    </recommendedName>
    <alternativeName>
        <fullName evidence="10">GABA aminotransferase</fullName>
    </alternativeName>
    <alternativeName>
        <fullName evidence="9">Gamma-amino-N-butyrate transaminase</fullName>
    </alternativeName>
</protein>
<comment type="caution">
    <text evidence="13">The sequence shown here is derived from an EMBL/GenBank/DDBJ whole genome shotgun (WGS) entry which is preliminary data.</text>
</comment>
<dbReference type="Gene3D" id="3.90.1150.10">
    <property type="entry name" value="Aspartate Aminotransferase, domain 1"/>
    <property type="match status" value="1"/>
</dbReference>
<dbReference type="FunFam" id="3.40.640.10:FF:000029">
    <property type="entry name" value="4-aminobutyrate aminotransferase, mitochondrial"/>
    <property type="match status" value="1"/>
</dbReference>
<keyword evidence="6" id="KW-0032">Aminotransferase</keyword>
<evidence type="ECO:0000313" key="14">
    <source>
        <dbReference type="Proteomes" id="UP000187013"/>
    </source>
</evidence>
<keyword evidence="8 12" id="KW-0663">Pyridoxal phosphate</keyword>
<gene>
    <name evidence="13" type="ORF">ZYGR_0A05240</name>
</gene>